<reference evidence="2" key="1">
    <citation type="submission" date="2023-10" db="EMBL/GenBank/DDBJ databases">
        <authorList>
            <person name="Chen Y."/>
            <person name="Shah S."/>
            <person name="Dougan E. K."/>
            <person name="Thang M."/>
            <person name="Chan C."/>
        </authorList>
    </citation>
    <scope>NUCLEOTIDE SEQUENCE [LARGE SCALE GENOMIC DNA]</scope>
</reference>
<accession>A0ABN9XJY4</accession>
<dbReference type="Proteomes" id="UP001189429">
    <property type="component" value="Unassembled WGS sequence"/>
</dbReference>
<evidence type="ECO:0000313" key="2">
    <source>
        <dbReference type="EMBL" id="CAK0900127.1"/>
    </source>
</evidence>
<evidence type="ECO:0000256" key="1">
    <source>
        <dbReference type="SAM" id="MobiDB-lite"/>
    </source>
</evidence>
<sequence length="100" mass="10876">MGRCPLILNLTRIWESPEDVACRARAEPEFLSVLASALRRSALAHMIATKAESGGREGRSSVRVPSTGPPHVCCREMPRGFSVIRAFSWPSADVPSKVLS</sequence>
<evidence type="ECO:0000313" key="3">
    <source>
        <dbReference type="Proteomes" id="UP001189429"/>
    </source>
</evidence>
<proteinExistence type="predicted"/>
<name>A0ABN9XJY4_9DINO</name>
<keyword evidence="3" id="KW-1185">Reference proteome</keyword>
<protein>
    <submittedName>
        <fullName evidence="2">Uncharacterized protein</fullName>
    </submittedName>
</protein>
<organism evidence="2 3">
    <name type="scientific">Prorocentrum cordatum</name>
    <dbReference type="NCBI Taxonomy" id="2364126"/>
    <lineage>
        <taxon>Eukaryota</taxon>
        <taxon>Sar</taxon>
        <taxon>Alveolata</taxon>
        <taxon>Dinophyceae</taxon>
        <taxon>Prorocentrales</taxon>
        <taxon>Prorocentraceae</taxon>
        <taxon>Prorocentrum</taxon>
    </lineage>
</organism>
<gene>
    <name evidence="2" type="ORF">PCOR1329_LOCUS77513</name>
</gene>
<comment type="caution">
    <text evidence="2">The sequence shown here is derived from an EMBL/GenBank/DDBJ whole genome shotgun (WGS) entry which is preliminary data.</text>
</comment>
<feature type="region of interest" description="Disordered" evidence="1">
    <location>
        <begin position="50"/>
        <end position="70"/>
    </location>
</feature>
<dbReference type="EMBL" id="CAUYUJ010020727">
    <property type="protein sequence ID" value="CAK0900127.1"/>
    <property type="molecule type" value="Genomic_DNA"/>
</dbReference>